<accession>A0A835Q751</accession>
<evidence type="ECO:0000313" key="3">
    <source>
        <dbReference type="Proteomes" id="UP000636800"/>
    </source>
</evidence>
<feature type="region of interest" description="Disordered" evidence="1">
    <location>
        <begin position="19"/>
        <end position="43"/>
    </location>
</feature>
<dbReference type="AlphaFoldDB" id="A0A835Q751"/>
<evidence type="ECO:0000256" key="1">
    <source>
        <dbReference type="SAM" id="MobiDB-lite"/>
    </source>
</evidence>
<dbReference type="EMBL" id="JADCNL010000010">
    <property type="protein sequence ID" value="KAG0463713.1"/>
    <property type="molecule type" value="Genomic_DNA"/>
</dbReference>
<comment type="caution">
    <text evidence="2">The sequence shown here is derived from an EMBL/GenBank/DDBJ whole genome shotgun (WGS) entry which is preliminary data.</text>
</comment>
<gene>
    <name evidence="2" type="ORF">HPP92_019782</name>
</gene>
<dbReference type="OrthoDB" id="10249311at2759"/>
<evidence type="ECO:0000313" key="2">
    <source>
        <dbReference type="EMBL" id="KAG0463713.1"/>
    </source>
</evidence>
<organism evidence="2 3">
    <name type="scientific">Vanilla planifolia</name>
    <name type="common">Vanilla</name>
    <dbReference type="NCBI Taxonomy" id="51239"/>
    <lineage>
        <taxon>Eukaryota</taxon>
        <taxon>Viridiplantae</taxon>
        <taxon>Streptophyta</taxon>
        <taxon>Embryophyta</taxon>
        <taxon>Tracheophyta</taxon>
        <taxon>Spermatophyta</taxon>
        <taxon>Magnoliopsida</taxon>
        <taxon>Liliopsida</taxon>
        <taxon>Asparagales</taxon>
        <taxon>Orchidaceae</taxon>
        <taxon>Vanilloideae</taxon>
        <taxon>Vanilleae</taxon>
        <taxon>Vanilla</taxon>
    </lineage>
</organism>
<dbReference type="Proteomes" id="UP000636800">
    <property type="component" value="Chromosome 10"/>
</dbReference>
<reference evidence="2 3" key="1">
    <citation type="journal article" date="2020" name="Nat. Food">
        <title>A phased Vanilla planifolia genome enables genetic improvement of flavour and production.</title>
        <authorList>
            <person name="Hasing T."/>
            <person name="Tang H."/>
            <person name="Brym M."/>
            <person name="Khazi F."/>
            <person name="Huang T."/>
            <person name="Chambers A.H."/>
        </authorList>
    </citation>
    <scope>NUCLEOTIDE SEQUENCE [LARGE SCALE GENOMIC DNA]</scope>
    <source>
        <tissue evidence="2">Leaf</tissue>
    </source>
</reference>
<protein>
    <submittedName>
        <fullName evidence="2">Uncharacterized protein</fullName>
    </submittedName>
</protein>
<proteinExistence type="predicted"/>
<sequence>MGNCCRSPAAVAREDVKAHFHDRKEGGGGMGGKKPNGGAGGRRMTVLTDVSWDARSGGIEEKYVVDKELGRESSE</sequence>
<name>A0A835Q751_VANPL</name>
<keyword evidence="3" id="KW-1185">Reference proteome</keyword>
<feature type="compositionally biased region" description="Gly residues" evidence="1">
    <location>
        <begin position="27"/>
        <end position="41"/>
    </location>
</feature>